<organism evidence="1 2">
    <name type="scientific">Leminorella grimontii</name>
    <dbReference type="NCBI Taxonomy" id="82981"/>
    <lineage>
        <taxon>Bacteria</taxon>
        <taxon>Pseudomonadati</taxon>
        <taxon>Pseudomonadota</taxon>
        <taxon>Gammaproteobacteria</taxon>
        <taxon>Enterobacterales</taxon>
        <taxon>Budviciaceae</taxon>
        <taxon>Leminorella</taxon>
    </lineage>
</organism>
<accession>A0AAV5MZH5</accession>
<dbReference type="EMBL" id="BRLH01000001">
    <property type="protein sequence ID" value="GKX54194.1"/>
    <property type="molecule type" value="Genomic_DNA"/>
</dbReference>
<evidence type="ECO:0000313" key="1">
    <source>
        <dbReference type="EMBL" id="GKX54194.1"/>
    </source>
</evidence>
<gene>
    <name evidence="1" type="ORF">SOASR030_03060</name>
</gene>
<reference evidence="1" key="1">
    <citation type="submission" date="2022-06" db="EMBL/GenBank/DDBJ databases">
        <title>Draft genome sequences of Leminorella grimontii str. JCM5902.</title>
        <authorList>
            <person name="Wakabayashi Y."/>
            <person name="Kojima K."/>
        </authorList>
    </citation>
    <scope>NUCLEOTIDE SEQUENCE</scope>
    <source>
        <strain evidence="1">JCM 5902</strain>
    </source>
</reference>
<dbReference type="Gene3D" id="1.10.10.10">
    <property type="entry name" value="Winged helix-like DNA-binding domain superfamily/Winged helix DNA-binding domain"/>
    <property type="match status" value="1"/>
</dbReference>
<dbReference type="AlphaFoldDB" id="A0AAV5MZH5"/>
<sequence length="122" mass="13862">MRTDKGVILRALKSLEQEGTIGKEGFDSQRTRIYKINKQSTLDFDLNYLDVFPSAIQAYIYHIISQYKVMPSYKEIALESRLSEGTVRRVFSALIDQKHIKNIALVGGKSGKHVLAKRKTST</sequence>
<comment type="caution">
    <text evidence="1">The sequence shown here is derived from an EMBL/GenBank/DDBJ whole genome shotgun (WGS) entry which is preliminary data.</text>
</comment>
<evidence type="ECO:0000313" key="2">
    <source>
        <dbReference type="Proteomes" id="UP001058124"/>
    </source>
</evidence>
<keyword evidence="2" id="KW-1185">Reference proteome</keyword>
<dbReference type="RefSeq" id="WP_027272781.1">
    <property type="nucleotide sequence ID" value="NZ_BRLH01000001.1"/>
</dbReference>
<dbReference type="InterPro" id="IPR036388">
    <property type="entry name" value="WH-like_DNA-bd_sf"/>
</dbReference>
<name>A0AAV5MZH5_9GAMM</name>
<dbReference type="Proteomes" id="UP001058124">
    <property type="component" value="Unassembled WGS sequence"/>
</dbReference>
<proteinExistence type="predicted"/>
<protein>
    <submittedName>
        <fullName evidence="1">Uncharacterized protein</fullName>
    </submittedName>
</protein>